<feature type="compositionally biased region" description="Polar residues" evidence="1">
    <location>
        <begin position="52"/>
        <end position="63"/>
    </location>
</feature>
<feature type="region of interest" description="Disordered" evidence="1">
    <location>
        <begin position="1"/>
        <end position="30"/>
    </location>
</feature>
<evidence type="ECO:0000313" key="2">
    <source>
        <dbReference type="EMBL" id="CAL8072311.1"/>
    </source>
</evidence>
<gene>
    <name evidence="2" type="ORF">ODALV1_LOCUS2110</name>
</gene>
<protein>
    <submittedName>
        <fullName evidence="2">Uncharacterized protein</fullName>
    </submittedName>
</protein>
<reference evidence="2 3" key="1">
    <citation type="submission" date="2024-08" db="EMBL/GenBank/DDBJ databases">
        <authorList>
            <person name="Cucini C."/>
            <person name="Frati F."/>
        </authorList>
    </citation>
    <scope>NUCLEOTIDE SEQUENCE [LARGE SCALE GENOMIC DNA]</scope>
</reference>
<accession>A0ABP1PNV6</accession>
<evidence type="ECO:0000313" key="3">
    <source>
        <dbReference type="Proteomes" id="UP001642540"/>
    </source>
</evidence>
<dbReference type="EMBL" id="CAXLJM020000007">
    <property type="protein sequence ID" value="CAL8072311.1"/>
    <property type="molecule type" value="Genomic_DNA"/>
</dbReference>
<sequence length="148" mass="16300">MAENKRENFSSENSTNAGDGPEQMSDVFSQLKVTAHHSTVKASNDFHCLDSHTSLSVENNGGQSKLEDLHKNADNYPSSSNTDEETGHDSRKLSSLSEIDAYDDWPIRTTERNASLKKALKFSALHNALGPKIMKGLQRNLKGASNYC</sequence>
<feature type="region of interest" description="Disordered" evidence="1">
    <location>
        <begin position="52"/>
        <end position="95"/>
    </location>
</feature>
<comment type="caution">
    <text evidence="2">The sequence shown here is derived from an EMBL/GenBank/DDBJ whole genome shotgun (WGS) entry which is preliminary data.</text>
</comment>
<evidence type="ECO:0000256" key="1">
    <source>
        <dbReference type="SAM" id="MobiDB-lite"/>
    </source>
</evidence>
<organism evidence="2 3">
    <name type="scientific">Orchesella dallaii</name>
    <dbReference type="NCBI Taxonomy" id="48710"/>
    <lineage>
        <taxon>Eukaryota</taxon>
        <taxon>Metazoa</taxon>
        <taxon>Ecdysozoa</taxon>
        <taxon>Arthropoda</taxon>
        <taxon>Hexapoda</taxon>
        <taxon>Collembola</taxon>
        <taxon>Entomobryomorpha</taxon>
        <taxon>Entomobryoidea</taxon>
        <taxon>Orchesellidae</taxon>
        <taxon>Orchesellinae</taxon>
        <taxon>Orchesella</taxon>
    </lineage>
</organism>
<dbReference type="Proteomes" id="UP001642540">
    <property type="component" value="Unassembled WGS sequence"/>
</dbReference>
<name>A0ABP1PNV6_9HEXA</name>
<keyword evidence="3" id="KW-1185">Reference proteome</keyword>
<proteinExistence type="predicted"/>